<dbReference type="EMBL" id="MCFL01000024">
    <property type="protein sequence ID" value="ORZ35125.1"/>
    <property type="molecule type" value="Genomic_DNA"/>
</dbReference>
<feature type="compositionally biased region" description="Low complexity" evidence="12">
    <location>
        <begin position="21"/>
        <end position="41"/>
    </location>
</feature>
<dbReference type="CDD" id="cd18787">
    <property type="entry name" value="SF2_C_DEAD"/>
    <property type="match status" value="1"/>
</dbReference>
<feature type="region of interest" description="Disordered" evidence="12">
    <location>
        <begin position="101"/>
        <end position="135"/>
    </location>
</feature>
<dbReference type="STRING" id="765915.A0A1Y2HKM8"/>
<evidence type="ECO:0000256" key="5">
    <source>
        <dbReference type="ARBA" id="ARBA00022801"/>
    </source>
</evidence>
<evidence type="ECO:0000256" key="9">
    <source>
        <dbReference type="ARBA" id="ARBA00022884"/>
    </source>
</evidence>
<dbReference type="Pfam" id="PF00271">
    <property type="entry name" value="Helicase_C"/>
    <property type="match status" value="1"/>
</dbReference>
<dbReference type="GO" id="GO:0005524">
    <property type="term" value="F:ATP binding"/>
    <property type="evidence" value="ECO:0007669"/>
    <property type="project" value="UniProtKB-KW"/>
</dbReference>
<dbReference type="GO" id="GO:0003724">
    <property type="term" value="F:RNA helicase activity"/>
    <property type="evidence" value="ECO:0007669"/>
    <property type="project" value="UniProtKB-EC"/>
</dbReference>
<evidence type="ECO:0000313" key="17">
    <source>
        <dbReference type="Proteomes" id="UP000193411"/>
    </source>
</evidence>
<keyword evidence="9" id="KW-0694">RNA-binding</keyword>
<dbReference type="InterPro" id="IPR001650">
    <property type="entry name" value="Helicase_C-like"/>
</dbReference>
<accession>A0A1Y2HKM8</accession>
<dbReference type="FunFam" id="3.40.50.300:FF:000657">
    <property type="entry name" value="Probable ATP-dependent RNA helicase DDX41"/>
    <property type="match status" value="1"/>
</dbReference>
<dbReference type="InterPro" id="IPR014014">
    <property type="entry name" value="RNA_helicase_DEAD_Q_motif"/>
</dbReference>
<protein>
    <recommendedName>
        <fullName evidence="1">RNA helicase</fullName>
        <ecNumber evidence="1">3.6.4.13</ecNumber>
    </recommendedName>
</protein>
<evidence type="ECO:0000256" key="10">
    <source>
        <dbReference type="ARBA" id="ARBA00047984"/>
    </source>
</evidence>
<evidence type="ECO:0000256" key="4">
    <source>
        <dbReference type="ARBA" id="ARBA00022771"/>
    </source>
</evidence>
<keyword evidence="8" id="KW-0067">ATP-binding</keyword>
<feature type="compositionally biased region" description="Acidic residues" evidence="12">
    <location>
        <begin position="52"/>
        <end position="65"/>
    </location>
</feature>
<dbReference type="SMART" id="SM00490">
    <property type="entry name" value="HELICc"/>
    <property type="match status" value="1"/>
</dbReference>
<dbReference type="PANTHER" id="PTHR47958">
    <property type="entry name" value="ATP-DEPENDENT RNA HELICASE DBP3"/>
    <property type="match status" value="1"/>
</dbReference>
<keyword evidence="6" id="KW-0347">Helicase</keyword>
<evidence type="ECO:0000256" key="12">
    <source>
        <dbReference type="SAM" id="MobiDB-lite"/>
    </source>
</evidence>
<dbReference type="PROSITE" id="PS51194">
    <property type="entry name" value="HELICASE_CTER"/>
    <property type="match status" value="1"/>
</dbReference>
<dbReference type="EC" id="3.6.4.13" evidence="1"/>
<dbReference type="GO" id="GO:0005737">
    <property type="term" value="C:cytoplasm"/>
    <property type="evidence" value="ECO:0007669"/>
    <property type="project" value="UniProtKB-ARBA"/>
</dbReference>
<evidence type="ECO:0000256" key="7">
    <source>
        <dbReference type="ARBA" id="ARBA00022833"/>
    </source>
</evidence>
<feature type="domain" description="DEAD-box RNA helicase Q" evidence="15">
    <location>
        <begin position="236"/>
        <end position="265"/>
    </location>
</feature>
<dbReference type="InterPro" id="IPR027417">
    <property type="entry name" value="P-loop_NTPase"/>
</dbReference>
<feature type="domain" description="Helicase C-terminal" evidence="14">
    <location>
        <begin position="443"/>
        <end position="595"/>
    </location>
</feature>
<evidence type="ECO:0000256" key="11">
    <source>
        <dbReference type="PROSITE-ProRule" id="PRU00552"/>
    </source>
</evidence>
<dbReference type="AlphaFoldDB" id="A0A1Y2HKM8"/>
<dbReference type="SUPFAM" id="SSF52540">
    <property type="entry name" value="P-loop containing nucleoside triphosphate hydrolases"/>
    <property type="match status" value="2"/>
</dbReference>
<dbReference type="PROSITE" id="PS51192">
    <property type="entry name" value="HELICASE_ATP_BIND_1"/>
    <property type="match status" value="1"/>
</dbReference>
<keyword evidence="3" id="KW-0547">Nucleotide-binding</keyword>
<dbReference type="Gene3D" id="3.40.50.300">
    <property type="entry name" value="P-loop containing nucleotide triphosphate hydrolases"/>
    <property type="match status" value="2"/>
</dbReference>
<dbReference type="Proteomes" id="UP000193411">
    <property type="component" value="Unassembled WGS sequence"/>
</dbReference>
<keyword evidence="4" id="KW-0863">Zinc-finger</keyword>
<dbReference type="GO" id="GO:0003723">
    <property type="term" value="F:RNA binding"/>
    <property type="evidence" value="ECO:0007669"/>
    <property type="project" value="UniProtKB-KW"/>
</dbReference>
<organism evidence="16 17">
    <name type="scientific">Catenaria anguillulae PL171</name>
    <dbReference type="NCBI Taxonomy" id="765915"/>
    <lineage>
        <taxon>Eukaryota</taxon>
        <taxon>Fungi</taxon>
        <taxon>Fungi incertae sedis</taxon>
        <taxon>Blastocladiomycota</taxon>
        <taxon>Blastocladiomycetes</taxon>
        <taxon>Blastocladiales</taxon>
        <taxon>Catenariaceae</taxon>
        <taxon>Catenaria</taxon>
    </lineage>
</organism>
<evidence type="ECO:0000259" key="13">
    <source>
        <dbReference type="PROSITE" id="PS51192"/>
    </source>
</evidence>
<dbReference type="PROSITE" id="PS51195">
    <property type="entry name" value="Q_MOTIF"/>
    <property type="match status" value="1"/>
</dbReference>
<gene>
    <name evidence="16" type="ORF">BCR44DRAFT_1500002</name>
</gene>
<dbReference type="GO" id="GO:0016787">
    <property type="term" value="F:hydrolase activity"/>
    <property type="evidence" value="ECO:0007669"/>
    <property type="project" value="UniProtKB-KW"/>
</dbReference>
<keyword evidence="5 16" id="KW-0378">Hydrolase</keyword>
<keyword evidence="2" id="KW-0479">Metal-binding</keyword>
<keyword evidence="17" id="KW-1185">Reference proteome</keyword>
<evidence type="ECO:0000313" key="16">
    <source>
        <dbReference type="EMBL" id="ORZ35125.1"/>
    </source>
</evidence>
<evidence type="ECO:0000259" key="15">
    <source>
        <dbReference type="PROSITE" id="PS51195"/>
    </source>
</evidence>
<comment type="catalytic activity">
    <reaction evidence="10">
        <text>ATP + H2O = ADP + phosphate + H(+)</text>
        <dbReference type="Rhea" id="RHEA:13065"/>
        <dbReference type="ChEBI" id="CHEBI:15377"/>
        <dbReference type="ChEBI" id="CHEBI:15378"/>
        <dbReference type="ChEBI" id="CHEBI:30616"/>
        <dbReference type="ChEBI" id="CHEBI:43474"/>
        <dbReference type="ChEBI" id="CHEBI:456216"/>
        <dbReference type="EC" id="3.6.4.13"/>
    </reaction>
</comment>
<dbReference type="InterPro" id="IPR014001">
    <property type="entry name" value="Helicase_ATP-bd"/>
</dbReference>
<dbReference type="Pfam" id="PF00270">
    <property type="entry name" value="DEAD"/>
    <property type="match status" value="1"/>
</dbReference>
<dbReference type="SMART" id="SM00487">
    <property type="entry name" value="DEXDc"/>
    <property type="match status" value="1"/>
</dbReference>
<evidence type="ECO:0000256" key="3">
    <source>
        <dbReference type="ARBA" id="ARBA00022741"/>
    </source>
</evidence>
<evidence type="ECO:0000259" key="14">
    <source>
        <dbReference type="PROSITE" id="PS51194"/>
    </source>
</evidence>
<feature type="domain" description="Helicase ATP-binding" evidence="13">
    <location>
        <begin position="268"/>
        <end position="442"/>
    </location>
</feature>
<dbReference type="GO" id="GO:0008270">
    <property type="term" value="F:zinc ion binding"/>
    <property type="evidence" value="ECO:0007669"/>
    <property type="project" value="UniProtKB-KW"/>
</dbReference>
<evidence type="ECO:0000256" key="8">
    <source>
        <dbReference type="ARBA" id="ARBA00022840"/>
    </source>
</evidence>
<feature type="short sequence motif" description="Q motif" evidence="11">
    <location>
        <begin position="236"/>
        <end position="265"/>
    </location>
</feature>
<feature type="region of interest" description="Disordered" evidence="12">
    <location>
        <begin position="21"/>
        <end position="79"/>
    </location>
</feature>
<sequence>MSSPPSVDPAASQPFSAVTPILVSSSSSPGPSSNPTSTAPTFKRRRIADPEPNLDDPFAAEDDDNYTPYVPVHQRKQAKLAHLASRNLLNASTVASLGGRLGGGGAASASSDHDDGGGTAVGDDSNSKPGSSSAAALMGRGESLMDQTLRMHESERPKSAAEVAMEKEAELLKSLLLKKQLASDKEKAHGIKYQDPIKTSWKPSRELLARGPEYFARIREKYHIDVEGDDVPPPITRFHEMKVHQCIVEYLAKAKGIQRPTPIQIQGIPTVLAGRDMIGIAFTGSGKTLVFTLPLVLFAVEEELKLPFQRGEGPVGLIMCPSRELAKQTHEIINNLASVMAQDGYPKIRSLLCIGGINMAEQYQTLQQGIHVVVATPGRLKDMLAKRKFHLRNCKYLCFDEADRMIDMGFEDDKIKDFAQSALVKPVTVNVGRAGAANLNIVQLVEYLLEVLQRTPPPVVIFAENKHDVDDIQEFLLSKGVKAVGTHGGKTQEEREFAISSFKSMERDVLVATDVASKGLDFDEIKHVINFDMPKEIEDYVHRIGRTGRRGRTGVATTFINAEQCSPQILLDLKYLLKEASQKIHPFLLSIEDPAEAIAAVNAAAGGKADDGKGCSYCGGLGHRLAACPKFEADKRAEAGNLRDMYSTGRGIGGGGDY</sequence>
<reference evidence="16 17" key="1">
    <citation type="submission" date="2016-07" db="EMBL/GenBank/DDBJ databases">
        <title>Pervasive Adenine N6-methylation of Active Genes in Fungi.</title>
        <authorList>
            <consortium name="DOE Joint Genome Institute"/>
            <person name="Mondo S.J."/>
            <person name="Dannebaum R.O."/>
            <person name="Kuo R.C."/>
            <person name="Labutti K."/>
            <person name="Haridas S."/>
            <person name="Kuo A."/>
            <person name="Salamov A."/>
            <person name="Ahrendt S.R."/>
            <person name="Lipzen A."/>
            <person name="Sullivan W."/>
            <person name="Andreopoulos W.B."/>
            <person name="Clum A."/>
            <person name="Lindquist E."/>
            <person name="Daum C."/>
            <person name="Ramamoorthy G.K."/>
            <person name="Gryganskyi A."/>
            <person name="Culley D."/>
            <person name="Magnuson J.K."/>
            <person name="James T.Y."/>
            <person name="O'Malley M.A."/>
            <person name="Stajich J.E."/>
            <person name="Spatafora J.W."/>
            <person name="Visel A."/>
            <person name="Grigoriev I.V."/>
        </authorList>
    </citation>
    <scope>NUCLEOTIDE SEQUENCE [LARGE SCALE GENOMIC DNA]</scope>
    <source>
        <strain evidence="16 17">PL171</strain>
    </source>
</reference>
<evidence type="ECO:0000256" key="6">
    <source>
        <dbReference type="ARBA" id="ARBA00022806"/>
    </source>
</evidence>
<dbReference type="InterPro" id="IPR011545">
    <property type="entry name" value="DEAD/DEAH_box_helicase_dom"/>
</dbReference>
<evidence type="ECO:0000256" key="1">
    <source>
        <dbReference type="ARBA" id="ARBA00012552"/>
    </source>
</evidence>
<proteinExistence type="predicted"/>
<dbReference type="OrthoDB" id="196131at2759"/>
<evidence type="ECO:0000256" key="2">
    <source>
        <dbReference type="ARBA" id="ARBA00022723"/>
    </source>
</evidence>
<keyword evidence="7" id="KW-0862">Zinc</keyword>
<name>A0A1Y2HKM8_9FUNG</name>
<comment type="caution">
    <text evidence="16">The sequence shown here is derived from an EMBL/GenBank/DDBJ whole genome shotgun (WGS) entry which is preliminary data.</text>
</comment>